<evidence type="ECO:0000313" key="15">
    <source>
        <dbReference type="Proteomes" id="UP000280792"/>
    </source>
</evidence>
<gene>
    <name evidence="9" type="primary">dusC</name>
    <name evidence="14" type="ORF">D0544_08250</name>
</gene>
<feature type="site" description="Interacts with tRNA" evidence="9">
    <location>
        <position position="169"/>
    </location>
</feature>
<evidence type="ECO:0000256" key="5">
    <source>
        <dbReference type="ARBA" id="ARBA00022694"/>
    </source>
</evidence>
<keyword evidence="2 9" id="KW-0820">tRNA-binding</keyword>
<dbReference type="EMBL" id="QWEZ01000001">
    <property type="protein sequence ID" value="RRJ85487.1"/>
    <property type="molecule type" value="Genomic_DNA"/>
</dbReference>
<evidence type="ECO:0000313" key="14">
    <source>
        <dbReference type="EMBL" id="RRJ85487.1"/>
    </source>
</evidence>
<keyword evidence="5 9" id="KW-0819">tRNA processing</keyword>
<comment type="catalytic activity">
    <reaction evidence="9">
        <text>5,6-dihydrouridine(16) in tRNA + NADP(+) = uridine(16) in tRNA + NADPH + H(+)</text>
        <dbReference type="Rhea" id="RHEA:53376"/>
        <dbReference type="Rhea" id="RHEA-COMP:13543"/>
        <dbReference type="Rhea" id="RHEA-COMP:13544"/>
        <dbReference type="ChEBI" id="CHEBI:15378"/>
        <dbReference type="ChEBI" id="CHEBI:57783"/>
        <dbReference type="ChEBI" id="CHEBI:58349"/>
        <dbReference type="ChEBI" id="CHEBI:65315"/>
        <dbReference type="ChEBI" id="CHEBI:74443"/>
    </reaction>
</comment>
<feature type="binding site" evidence="9">
    <location>
        <begin position="192"/>
        <end position="194"/>
    </location>
    <ligand>
        <name>FMN</name>
        <dbReference type="ChEBI" id="CHEBI:58210"/>
    </ligand>
</feature>
<evidence type="ECO:0000256" key="6">
    <source>
        <dbReference type="ARBA" id="ARBA00022857"/>
    </source>
</evidence>
<evidence type="ECO:0000256" key="11">
    <source>
        <dbReference type="PIRSR" id="PIRSR006621-1"/>
    </source>
</evidence>
<dbReference type="InterPro" id="IPR001269">
    <property type="entry name" value="DUS_fam"/>
</dbReference>
<evidence type="ECO:0000256" key="1">
    <source>
        <dbReference type="ARBA" id="ARBA00001917"/>
    </source>
</evidence>
<comment type="catalytic activity">
    <reaction evidence="9">
        <text>5,6-dihydrouridine(16) in tRNA + NAD(+) = uridine(16) in tRNA + NADH + H(+)</text>
        <dbReference type="Rhea" id="RHEA:53380"/>
        <dbReference type="Rhea" id="RHEA-COMP:13543"/>
        <dbReference type="Rhea" id="RHEA-COMP:13544"/>
        <dbReference type="ChEBI" id="CHEBI:15378"/>
        <dbReference type="ChEBI" id="CHEBI:57540"/>
        <dbReference type="ChEBI" id="CHEBI:57945"/>
        <dbReference type="ChEBI" id="CHEBI:65315"/>
        <dbReference type="ChEBI" id="CHEBI:74443"/>
    </reaction>
</comment>
<keyword evidence="6 9" id="KW-0521">NADP</keyword>
<dbReference type="InterPro" id="IPR018517">
    <property type="entry name" value="tRNA_hU_synthase_CS"/>
</dbReference>
<dbReference type="PIRSF" id="PIRSF006621">
    <property type="entry name" value="Dus"/>
    <property type="match status" value="1"/>
</dbReference>
<proteinExistence type="inferred from homology"/>
<evidence type="ECO:0000259" key="13">
    <source>
        <dbReference type="Pfam" id="PF01207"/>
    </source>
</evidence>
<dbReference type="Gene3D" id="1.20.225.30">
    <property type="entry name" value="Dihydrouridine synthase, C-terminal recognition domain"/>
    <property type="match status" value="1"/>
</dbReference>
<keyword evidence="7 9" id="KW-0694">RNA-binding</keyword>
<dbReference type="GO" id="GO:0000049">
    <property type="term" value="F:tRNA binding"/>
    <property type="evidence" value="ECO:0007669"/>
    <property type="project" value="UniProtKB-UniRule"/>
</dbReference>
<keyword evidence="15" id="KW-1185">Reference proteome</keyword>
<comment type="caution">
    <text evidence="9">Lacks conserved residue(s) required for the propagation of feature annotation.</text>
</comment>
<dbReference type="InterPro" id="IPR042270">
    <property type="entry name" value="DusC_C"/>
</dbReference>
<accession>A0A3P3VT40</accession>
<keyword evidence="12" id="KW-0547">Nucleotide-binding</keyword>
<comment type="cofactor">
    <cofactor evidence="1 9 10 12">
        <name>FMN</name>
        <dbReference type="ChEBI" id="CHEBI:58210"/>
    </cofactor>
</comment>
<evidence type="ECO:0000256" key="4">
    <source>
        <dbReference type="ARBA" id="ARBA00022643"/>
    </source>
</evidence>
<dbReference type="EC" id="1.3.1.-" evidence="9"/>
<protein>
    <recommendedName>
        <fullName evidence="9">tRNA-dihydrouridine(16) synthase</fullName>
        <ecNumber evidence="9">1.3.1.-</ecNumber>
    </recommendedName>
    <alternativeName>
        <fullName evidence="9">U16-specific dihydrouridine synthase</fullName>
        <shortName evidence="9">U16-specific Dus</shortName>
    </alternativeName>
    <alternativeName>
        <fullName evidence="9">tRNA-dihydrouridine synthase C</fullName>
    </alternativeName>
</protein>
<comment type="function">
    <text evidence="9">Catalyzes the synthesis of 5,6-dihydrouridine (D), a modified base found in the D-loop of most tRNAs, via the reduction of the C5-C6 double bond in target uridines. Specifically modifies U16 in tRNAs.</text>
</comment>
<feature type="binding site" evidence="12">
    <location>
        <position position="161"/>
    </location>
    <ligand>
        <name>FMN</name>
        <dbReference type="ChEBI" id="CHEBI:58210"/>
    </ligand>
</feature>
<organism evidence="14 15">
    <name type="scientific">Aestuariirhabdus litorea</name>
    <dbReference type="NCBI Taxonomy" id="2528527"/>
    <lineage>
        <taxon>Bacteria</taxon>
        <taxon>Pseudomonadati</taxon>
        <taxon>Pseudomonadota</taxon>
        <taxon>Gammaproteobacteria</taxon>
        <taxon>Oceanospirillales</taxon>
        <taxon>Aestuariirhabdaceae</taxon>
        <taxon>Aestuariirhabdus</taxon>
    </lineage>
</organism>
<reference evidence="14 15" key="1">
    <citation type="submission" date="2018-08" db="EMBL/GenBank/DDBJ databases">
        <authorList>
            <person name="Khan S.A."/>
        </authorList>
    </citation>
    <scope>NUCLEOTIDE SEQUENCE [LARGE SCALE GENOMIC DNA]</scope>
    <source>
        <strain evidence="14 15">GTF-13</strain>
    </source>
</reference>
<comment type="caution">
    <text evidence="14">The sequence shown here is derived from an EMBL/GenBank/DDBJ whole genome shotgun (WGS) entry which is preliminary data.</text>
</comment>
<feature type="active site" description="Proton donor" evidence="9 11">
    <location>
        <position position="91"/>
    </location>
</feature>
<reference evidence="14 15" key="2">
    <citation type="submission" date="2018-12" db="EMBL/GenBank/DDBJ databases">
        <title>Simiduia agarivorans gen. nov., sp. nov., a marine, agarolytic bacterium isolated from shallow coastal water from Keelung, Taiwan.</title>
        <authorList>
            <person name="Shieh W.Y."/>
        </authorList>
    </citation>
    <scope>NUCLEOTIDE SEQUENCE [LARGE SCALE GENOMIC DNA]</scope>
    <source>
        <strain evidence="14 15">GTF-13</strain>
    </source>
</reference>
<evidence type="ECO:0000256" key="10">
    <source>
        <dbReference type="PIRNR" id="PIRNR006621"/>
    </source>
</evidence>
<dbReference type="AlphaFoldDB" id="A0A3P3VT40"/>
<evidence type="ECO:0000256" key="2">
    <source>
        <dbReference type="ARBA" id="ARBA00022555"/>
    </source>
</evidence>
<dbReference type="HAMAP" id="MF_02043">
    <property type="entry name" value="DusC_subfam"/>
    <property type="match status" value="1"/>
</dbReference>
<dbReference type="InterPro" id="IPR032886">
    <property type="entry name" value="DusC"/>
</dbReference>
<feature type="domain" description="DUS-like FMN-binding" evidence="13">
    <location>
        <begin position="1"/>
        <end position="235"/>
    </location>
</feature>
<dbReference type="GO" id="GO:0010181">
    <property type="term" value="F:FMN binding"/>
    <property type="evidence" value="ECO:0007669"/>
    <property type="project" value="UniProtKB-UniRule"/>
</dbReference>
<feature type="site" description="Interacts with tRNA; defines subfamily-specific binding signature" evidence="9">
    <location>
        <position position="270"/>
    </location>
</feature>
<dbReference type="PANTHER" id="PTHR11082:SF26">
    <property type="entry name" value="TRNA-DIHYDROURIDINE(16) SYNTHASE"/>
    <property type="match status" value="1"/>
</dbReference>
<dbReference type="Pfam" id="PF01207">
    <property type="entry name" value="Dus"/>
    <property type="match status" value="1"/>
</dbReference>
<dbReference type="CDD" id="cd02801">
    <property type="entry name" value="DUS_like_FMN"/>
    <property type="match status" value="1"/>
</dbReference>
<keyword evidence="3 9" id="KW-0285">Flavoprotein</keyword>
<name>A0A3P3VT40_9GAMM</name>
<comment type="similarity">
    <text evidence="10">Belongs to the dus family.</text>
</comment>
<dbReference type="GO" id="GO:0050660">
    <property type="term" value="F:flavin adenine dinucleotide binding"/>
    <property type="evidence" value="ECO:0007669"/>
    <property type="project" value="InterPro"/>
</dbReference>
<dbReference type="GO" id="GO:0102262">
    <property type="term" value="F:tRNA-dihydrouridine16 synthase activity"/>
    <property type="evidence" value="ECO:0007669"/>
    <property type="project" value="RHEA"/>
</dbReference>
<dbReference type="Proteomes" id="UP000280792">
    <property type="component" value="Unassembled WGS sequence"/>
</dbReference>
<evidence type="ECO:0000256" key="8">
    <source>
        <dbReference type="ARBA" id="ARBA00023002"/>
    </source>
</evidence>
<sequence>MEGVADHSMRALLTEHGHFDLCISEFVRVSNTLLPERVFKRYLPELDHGCQTPSGCPVHVQLLGSDPQLMGENAQRVVEMGAPGIDINFGCPAKMVNRHGGGAQLLQEPELVARIVSAVRRAVPDPIPVSAKMRLGYEDTCLALDNACAIESAGASALTVHARTKVQGYRPPAHWEWLARIKEVVSLPLVANGDIWSYDDYLRCAQVSGCEHFMLGRGALRNPLLSRQIQQRNPGLGREQEWQQIRPLLLDFYKVTCASYPERYLCQRIKQWLSFLAPGYEPAQELFNQIKPLHSSQQILPLLEAA</sequence>
<keyword evidence="4 9" id="KW-0288">FMN</keyword>
<dbReference type="InterPro" id="IPR013785">
    <property type="entry name" value="Aldolase_TIM"/>
</dbReference>
<dbReference type="InterPro" id="IPR035587">
    <property type="entry name" value="DUS-like_FMN-bd"/>
</dbReference>
<feature type="binding site" evidence="9 12">
    <location>
        <position position="132"/>
    </location>
    <ligand>
        <name>FMN</name>
        <dbReference type="ChEBI" id="CHEBI:58210"/>
    </ligand>
</feature>
<dbReference type="Gene3D" id="3.20.20.70">
    <property type="entry name" value="Aldolase class I"/>
    <property type="match status" value="1"/>
</dbReference>
<feature type="site" description="Interacts with tRNA; defines subfamily-specific binding signature" evidence="9">
    <location>
        <position position="268"/>
    </location>
</feature>
<comment type="similarity">
    <text evidence="9">Belongs to the Dus family. DusC subfamily.</text>
</comment>
<evidence type="ECO:0000256" key="12">
    <source>
        <dbReference type="PIRSR" id="PIRSR006621-2"/>
    </source>
</evidence>
<evidence type="ECO:0000256" key="7">
    <source>
        <dbReference type="ARBA" id="ARBA00022884"/>
    </source>
</evidence>
<evidence type="ECO:0000256" key="3">
    <source>
        <dbReference type="ARBA" id="ARBA00022630"/>
    </source>
</evidence>
<feature type="site" description="Interacts with tRNA; defines subfamily-specific binding signature" evidence="9">
    <location>
        <position position="291"/>
    </location>
</feature>
<feature type="binding site" evidence="9 12">
    <location>
        <begin position="216"/>
        <end position="217"/>
    </location>
    <ligand>
        <name>FMN</name>
        <dbReference type="ChEBI" id="CHEBI:58210"/>
    </ligand>
</feature>
<keyword evidence="8 9" id="KW-0560">Oxidoreductase</keyword>
<feature type="binding site" evidence="9 12">
    <location>
        <position position="61"/>
    </location>
    <ligand>
        <name>FMN</name>
        <dbReference type="ChEBI" id="CHEBI:58210"/>
    </ligand>
</feature>
<dbReference type="PANTHER" id="PTHR11082">
    <property type="entry name" value="TRNA-DIHYDROURIDINE SYNTHASE"/>
    <property type="match status" value="1"/>
</dbReference>
<feature type="site" description="Interacts with tRNA" evidence="9">
    <location>
        <position position="88"/>
    </location>
</feature>
<evidence type="ECO:0000256" key="9">
    <source>
        <dbReference type="HAMAP-Rule" id="MF_02043"/>
    </source>
</evidence>
<dbReference type="SUPFAM" id="SSF51395">
    <property type="entry name" value="FMN-linked oxidoreductases"/>
    <property type="match status" value="1"/>
</dbReference>
<feature type="site" description="Interacts with tRNA; defines subfamily-specific binding signature" evidence="9">
    <location>
        <position position="28"/>
    </location>
</feature>
<dbReference type="PROSITE" id="PS01136">
    <property type="entry name" value="UPF0034"/>
    <property type="match status" value="1"/>
</dbReference>